<protein>
    <submittedName>
        <fullName evidence="1">Uncharacterized protein</fullName>
    </submittedName>
</protein>
<reference evidence="1 2" key="1">
    <citation type="journal article" date="2014" name="Nature">
        <title>The genome of the recently domesticated crop plant sugar beet (Beta vulgaris).</title>
        <authorList>
            <person name="Dohm J.C."/>
            <person name="Minoche A.E."/>
            <person name="Holtgrawe D."/>
            <person name="Capella-Gutierrez S."/>
            <person name="Zakrzewski F."/>
            <person name="Tafer H."/>
            <person name="Rupp O."/>
            <person name="Sorensen T.R."/>
            <person name="Stracke R."/>
            <person name="Reinhardt R."/>
            <person name="Goesmann A."/>
            <person name="Kraft T."/>
            <person name="Schulz B."/>
            <person name="Stadler P.F."/>
            <person name="Schmidt T."/>
            <person name="Gabaldon T."/>
            <person name="Lehrach H."/>
            <person name="Weisshaar B."/>
            <person name="Himmelbauer H."/>
        </authorList>
    </citation>
    <scope>NUCLEOTIDE SEQUENCE [LARGE SCALE GENOMIC DNA]</scope>
    <source>
        <tissue evidence="1">Taproot</tissue>
    </source>
</reference>
<proteinExistence type="predicted"/>
<gene>
    <name evidence="1" type="ORF">BVRB_037190</name>
</gene>
<name>A0A0J7YP42_BETVV</name>
<keyword evidence="2" id="KW-1185">Reference proteome</keyword>
<organism evidence="1 2">
    <name type="scientific">Beta vulgaris subsp. vulgaris</name>
    <name type="common">Beet</name>
    <dbReference type="NCBI Taxonomy" id="3555"/>
    <lineage>
        <taxon>Eukaryota</taxon>
        <taxon>Viridiplantae</taxon>
        <taxon>Streptophyta</taxon>
        <taxon>Embryophyta</taxon>
        <taxon>Tracheophyta</taxon>
        <taxon>Spermatophyta</taxon>
        <taxon>Magnoliopsida</taxon>
        <taxon>eudicotyledons</taxon>
        <taxon>Gunneridae</taxon>
        <taxon>Pentapetalae</taxon>
        <taxon>Caryophyllales</taxon>
        <taxon>Chenopodiaceae</taxon>
        <taxon>Betoideae</taxon>
        <taxon>Beta</taxon>
    </lineage>
</organism>
<dbReference type="AlphaFoldDB" id="A0A0J7YP42"/>
<accession>A0A0J7YP42</accession>
<feature type="non-terminal residue" evidence="1">
    <location>
        <position position="171"/>
    </location>
</feature>
<dbReference type="EMBL" id="KQ110739">
    <property type="protein sequence ID" value="KMS65319.1"/>
    <property type="molecule type" value="Genomic_DNA"/>
</dbReference>
<feature type="non-terminal residue" evidence="1">
    <location>
        <position position="1"/>
    </location>
</feature>
<dbReference type="Proteomes" id="UP000035740">
    <property type="component" value="Unassembled WGS sequence"/>
</dbReference>
<evidence type="ECO:0000313" key="1">
    <source>
        <dbReference type="EMBL" id="KMS65319.1"/>
    </source>
</evidence>
<evidence type="ECO:0000313" key="2">
    <source>
        <dbReference type="Proteomes" id="UP000035740"/>
    </source>
</evidence>
<sequence>SLVDFHANPGGILIADFDKVLPDSSDEDSDCDQDTRHPVYPSDVAAQLLAGIVDLEDGGMSPRPCIVELPLVVLTPSLLNPTELQPTWVETQLLRARSDLPTFIEDVMFMCQLIFTRINESPAELQRWDLVIRSQPGPCRELFQPNSVPSRLQLLSRRRDWFNELLSQLIR</sequence>